<dbReference type="PANTHER" id="PTHR43004">
    <property type="entry name" value="TRK SYSTEM POTASSIUM UPTAKE PROTEIN"/>
    <property type="match status" value="1"/>
</dbReference>
<evidence type="ECO:0000256" key="3">
    <source>
        <dbReference type="ARBA" id="ARBA00022827"/>
    </source>
</evidence>
<keyword evidence="3" id="KW-0274">FAD</keyword>
<keyword evidence="2" id="KW-0285">Flavoprotein</keyword>
<evidence type="ECO:0000313" key="5">
    <source>
        <dbReference type="EMBL" id="MFC0542912.1"/>
    </source>
</evidence>
<keyword evidence="5" id="KW-0560">Oxidoreductase</keyword>
<organism evidence="5 6">
    <name type="scientific">Kutzneria chonburiensis</name>
    <dbReference type="NCBI Taxonomy" id="1483604"/>
    <lineage>
        <taxon>Bacteria</taxon>
        <taxon>Bacillati</taxon>
        <taxon>Actinomycetota</taxon>
        <taxon>Actinomycetes</taxon>
        <taxon>Pseudonocardiales</taxon>
        <taxon>Pseudonocardiaceae</taxon>
        <taxon>Kutzneria</taxon>
    </lineage>
</organism>
<dbReference type="SUPFAM" id="SSF51905">
    <property type="entry name" value="FAD/NAD(P)-binding domain"/>
    <property type="match status" value="1"/>
</dbReference>
<dbReference type="Gene3D" id="3.30.70.2450">
    <property type="match status" value="1"/>
</dbReference>
<dbReference type="PANTHER" id="PTHR43004:SF19">
    <property type="entry name" value="BINDING MONOOXYGENASE, PUTATIVE (JCVI)-RELATED"/>
    <property type="match status" value="1"/>
</dbReference>
<evidence type="ECO:0000259" key="4">
    <source>
        <dbReference type="Pfam" id="PF01494"/>
    </source>
</evidence>
<evidence type="ECO:0000256" key="2">
    <source>
        <dbReference type="ARBA" id="ARBA00022630"/>
    </source>
</evidence>
<dbReference type="Gene3D" id="3.50.50.60">
    <property type="entry name" value="FAD/NAD(P)-binding domain"/>
    <property type="match status" value="1"/>
</dbReference>
<dbReference type="Pfam" id="PF01494">
    <property type="entry name" value="FAD_binding_3"/>
    <property type="match status" value="1"/>
</dbReference>
<evidence type="ECO:0000256" key="1">
    <source>
        <dbReference type="ARBA" id="ARBA00001974"/>
    </source>
</evidence>
<evidence type="ECO:0000313" key="6">
    <source>
        <dbReference type="Proteomes" id="UP001589810"/>
    </source>
</evidence>
<dbReference type="InterPro" id="IPR002938">
    <property type="entry name" value="FAD-bd"/>
</dbReference>
<keyword evidence="5" id="KW-0503">Monooxygenase</keyword>
<dbReference type="EMBL" id="JBHLUD010000004">
    <property type="protein sequence ID" value="MFC0542912.1"/>
    <property type="molecule type" value="Genomic_DNA"/>
</dbReference>
<comment type="cofactor">
    <cofactor evidence="1">
        <name>FAD</name>
        <dbReference type="ChEBI" id="CHEBI:57692"/>
    </cofactor>
</comment>
<proteinExistence type="predicted"/>
<keyword evidence="6" id="KW-1185">Reference proteome</keyword>
<protein>
    <submittedName>
        <fullName evidence="5">FAD-dependent monooxygenase</fullName>
    </submittedName>
</protein>
<dbReference type="RefSeq" id="WP_273941320.1">
    <property type="nucleotide sequence ID" value="NZ_CP097263.1"/>
</dbReference>
<dbReference type="InterPro" id="IPR050641">
    <property type="entry name" value="RIFMO-like"/>
</dbReference>
<gene>
    <name evidence="5" type="ORF">ACFFH7_15545</name>
</gene>
<sequence>MNSDSIQPVVVVGAGPVGLWTAMELALGGVPTVILERAVERSPHSKALGVQPRTLEVLAMRGLVQPFLDEGRQIPNWHFGMLANRLDYQVLDTPFPFMLAIPQLRTEQLFEQRAVELGVQIRRGHAVTGLDQDDDRVRLHVDGPDGPYTLATRYVVGADGVGSAVRTAAGIAFPGTETTAYHYLGEVHVTETPVVSAQNEHGAFISVRLADGRYRFAGTDAHDSSERGPLTMDMLRTSVARVAGTDFGMHDPAWLSRFGNATRLAEHYRKGRVLLAGDAAHRHVPAGGVGLNVGVQDAMNLGWRLAAVARGDADPSLLDGFHEERHAVGEELIEHTMAQAALISATTPETMALRSLLNTLLADVPELALTLARKLSGLDVTYQAGPRVRDHVSLNGRPVLTAPEPGPETVTTAADLGIDVRVGPDTMLIRPDGHIWLTAADDHATAQALRGLGVRFSARGGDVVELLGRRTDGVEIAAGRGRDL</sequence>
<dbReference type="Proteomes" id="UP001589810">
    <property type="component" value="Unassembled WGS sequence"/>
</dbReference>
<accession>A0ABV6MRX3</accession>
<name>A0ABV6MRX3_9PSEU</name>
<reference evidence="5 6" key="1">
    <citation type="submission" date="2024-09" db="EMBL/GenBank/DDBJ databases">
        <authorList>
            <person name="Sun Q."/>
            <person name="Mori K."/>
        </authorList>
    </citation>
    <scope>NUCLEOTIDE SEQUENCE [LARGE SCALE GENOMIC DNA]</scope>
    <source>
        <strain evidence="5 6">TBRC 1432</strain>
    </source>
</reference>
<dbReference type="PRINTS" id="PR00420">
    <property type="entry name" value="RNGMNOXGNASE"/>
</dbReference>
<dbReference type="InterPro" id="IPR036188">
    <property type="entry name" value="FAD/NAD-bd_sf"/>
</dbReference>
<dbReference type="GO" id="GO:0004497">
    <property type="term" value="F:monooxygenase activity"/>
    <property type="evidence" value="ECO:0007669"/>
    <property type="project" value="UniProtKB-KW"/>
</dbReference>
<comment type="caution">
    <text evidence="5">The sequence shown here is derived from an EMBL/GenBank/DDBJ whole genome shotgun (WGS) entry which is preliminary data.</text>
</comment>
<feature type="domain" description="FAD-binding" evidence="4">
    <location>
        <begin position="8"/>
        <end position="335"/>
    </location>
</feature>